<protein>
    <submittedName>
        <fullName evidence="2">DUF1543 domain-containing protein</fullName>
    </submittedName>
</protein>
<gene>
    <name evidence="2" type="ORF">HGH92_18175</name>
</gene>
<proteinExistence type="predicted"/>
<organism evidence="2 3">
    <name type="scientific">Chitinophaga varians</name>
    <dbReference type="NCBI Taxonomy" id="2202339"/>
    <lineage>
        <taxon>Bacteria</taxon>
        <taxon>Pseudomonadati</taxon>
        <taxon>Bacteroidota</taxon>
        <taxon>Chitinophagia</taxon>
        <taxon>Chitinophagales</taxon>
        <taxon>Chitinophagaceae</taxon>
        <taxon>Chitinophaga</taxon>
    </lineage>
</organism>
<dbReference type="AlphaFoldDB" id="A0A847RGR9"/>
<dbReference type="Gene3D" id="3.10.20.10">
    <property type="match status" value="2"/>
</dbReference>
<dbReference type="EMBL" id="JABAIA010000002">
    <property type="protein sequence ID" value="NLR66239.1"/>
    <property type="molecule type" value="Genomic_DNA"/>
</dbReference>
<dbReference type="Pfam" id="PF07566">
    <property type="entry name" value="DUF1543"/>
    <property type="match status" value="1"/>
</dbReference>
<evidence type="ECO:0000259" key="1">
    <source>
        <dbReference type="Pfam" id="PF07566"/>
    </source>
</evidence>
<name>A0A847RGR9_9BACT</name>
<comment type="caution">
    <text evidence="2">The sequence shown here is derived from an EMBL/GenBank/DDBJ whole genome shotgun (WGS) entry which is preliminary data.</text>
</comment>
<reference evidence="2 3" key="1">
    <citation type="submission" date="2020-04" db="EMBL/GenBank/DDBJ databases">
        <authorList>
            <person name="Yin C."/>
        </authorList>
    </citation>
    <scope>NUCLEOTIDE SEQUENCE [LARGE SCALE GENOMIC DNA]</scope>
    <source>
        <strain evidence="2 3">Ae27</strain>
    </source>
</reference>
<feature type="domain" description="DUF1543" evidence="1">
    <location>
        <begin position="18"/>
        <end position="69"/>
    </location>
</feature>
<evidence type="ECO:0000313" key="2">
    <source>
        <dbReference type="EMBL" id="NLR66239.1"/>
    </source>
</evidence>
<accession>A0A847RGR9</accession>
<dbReference type="Proteomes" id="UP000570474">
    <property type="component" value="Unassembled WGS sequence"/>
</dbReference>
<keyword evidence="3" id="KW-1185">Reference proteome</keyword>
<evidence type="ECO:0000313" key="3">
    <source>
        <dbReference type="Proteomes" id="UP000570474"/>
    </source>
</evidence>
<sequence length="191" mass="21610">MEPLKLYMLLLGCTTPGRHTEQHDVFFGIAHKLSDLVPAMKAFWPEAGDKLHIDAWREVTSVGNYHITVVPREEVVDNPEQLYFLNLGGYKPGEMEEYHYKMLSVSKDIGAAIREAKETAFYKHTGFSSDASPAATSHVDDKYGVDVDDIIPVKDILPEPVRTLYQLKVTQVAEPVPEDELHLGYFQLHKI</sequence>
<dbReference type="InterPro" id="IPR011440">
    <property type="entry name" value="DUF1543"/>
</dbReference>
<dbReference type="RefSeq" id="WP_168872177.1">
    <property type="nucleotide sequence ID" value="NZ_JABAIA010000002.1"/>
</dbReference>